<dbReference type="InterPro" id="IPR014955">
    <property type="entry name" value="DUF1826"/>
</dbReference>
<dbReference type="Pfam" id="PF08856">
    <property type="entry name" value="DUF1826"/>
    <property type="match status" value="1"/>
</dbReference>
<dbReference type="Proteomes" id="UP001524587">
    <property type="component" value="Unassembled WGS sequence"/>
</dbReference>
<dbReference type="EMBL" id="JAMSKV010000004">
    <property type="protein sequence ID" value="MCQ8278211.1"/>
    <property type="molecule type" value="Genomic_DNA"/>
</dbReference>
<evidence type="ECO:0000313" key="2">
    <source>
        <dbReference type="EMBL" id="MCQ8278211.1"/>
    </source>
</evidence>
<feature type="region of interest" description="Disordered" evidence="1">
    <location>
        <begin position="1"/>
        <end position="23"/>
    </location>
</feature>
<organism evidence="2 3">
    <name type="scientific">Endosaccharibacter trunci</name>
    <dbReference type="NCBI Taxonomy" id="2812733"/>
    <lineage>
        <taxon>Bacteria</taxon>
        <taxon>Pseudomonadati</taxon>
        <taxon>Pseudomonadota</taxon>
        <taxon>Alphaproteobacteria</taxon>
        <taxon>Acetobacterales</taxon>
        <taxon>Acetobacteraceae</taxon>
        <taxon>Endosaccharibacter</taxon>
    </lineage>
</organism>
<keyword evidence="3" id="KW-1185">Reference proteome</keyword>
<name>A0ABT1W5P8_9PROT</name>
<accession>A0ABT1W5P8</accession>
<reference evidence="2 3" key="1">
    <citation type="submission" date="2022-06" db="EMBL/GenBank/DDBJ databases">
        <title>Endosaccharibacter gen. nov., sp. nov., endophytic bacteria isolated from sugarcane.</title>
        <authorList>
            <person name="Pitiwittayakul N."/>
            <person name="Yukphan P."/>
            <person name="Charoenyingcharoen P."/>
            <person name="Tanasupawat S."/>
        </authorList>
    </citation>
    <scope>NUCLEOTIDE SEQUENCE [LARGE SCALE GENOMIC DNA]</scope>
    <source>
        <strain evidence="2 3">KSS8</strain>
    </source>
</reference>
<gene>
    <name evidence="2" type="ORF">NFI95_07090</name>
</gene>
<evidence type="ECO:0000313" key="3">
    <source>
        <dbReference type="Proteomes" id="UP001524587"/>
    </source>
</evidence>
<evidence type="ECO:0000256" key="1">
    <source>
        <dbReference type="SAM" id="MobiDB-lite"/>
    </source>
</evidence>
<proteinExistence type="predicted"/>
<comment type="caution">
    <text evidence="2">The sequence shown here is derived from an EMBL/GenBank/DDBJ whole genome shotgun (WGS) entry which is preliminary data.</text>
</comment>
<protein>
    <submittedName>
        <fullName evidence="2">DUF1826 domain-containing protein</fullName>
    </submittedName>
</protein>
<dbReference type="RefSeq" id="WP_422863672.1">
    <property type="nucleotide sequence ID" value="NZ_JAMSKV010000004.1"/>
</dbReference>
<sequence length="206" mass="21440">MSSFLRVESAPDLSPPPPGVSPRARVVAGADPAVLLDIVRPDVGLAIWARDPHPHWASDVASLAPSAARTPLIVSGAPSVLGRDLARALPNGCPSWFEQEVSALAALLADLAAASRLRARFGAFIDDGSVQEIRLCCRYGGGGLCWRHPALHDVASGGEADPFSVLILKGAQSSIRRRRALRLLPDPNGAAAGPVLLIEPETGASS</sequence>